<reference evidence="5 6" key="1">
    <citation type="submission" date="2019-07" db="EMBL/GenBank/DDBJ databases">
        <title>Whole genome shotgun sequence of Kocuria flava NBRC 107626.</title>
        <authorList>
            <person name="Hosoyama A."/>
            <person name="Uohara A."/>
            <person name="Ohji S."/>
            <person name="Ichikawa N."/>
        </authorList>
    </citation>
    <scope>NUCLEOTIDE SEQUENCE [LARGE SCALE GENOMIC DNA]</scope>
    <source>
        <strain evidence="5 6">NBRC 107626</strain>
    </source>
</reference>
<evidence type="ECO:0000256" key="2">
    <source>
        <dbReference type="ARBA" id="ARBA00023315"/>
    </source>
</evidence>
<feature type="domain" description="N-acetyltransferase" evidence="4">
    <location>
        <begin position="8"/>
        <end position="152"/>
    </location>
</feature>
<feature type="region of interest" description="Disordered" evidence="3">
    <location>
        <begin position="149"/>
        <end position="172"/>
    </location>
</feature>
<comment type="caution">
    <text evidence="5">The sequence shown here is derived from an EMBL/GenBank/DDBJ whole genome shotgun (WGS) entry which is preliminary data.</text>
</comment>
<dbReference type="CDD" id="cd04301">
    <property type="entry name" value="NAT_SF"/>
    <property type="match status" value="1"/>
</dbReference>
<evidence type="ECO:0000256" key="3">
    <source>
        <dbReference type="SAM" id="MobiDB-lite"/>
    </source>
</evidence>
<keyword evidence="2" id="KW-0012">Acyltransferase</keyword>
<evidence type="ECO:0000313" key="6">
    <source>
        <dbReference type="Proteomes" id="UP000321155"/>
    </source>
</evidence>
<protein>
    <submittedName>
        <fullName evidence="5">Ribosomal-protein-alanine acetyltransferase</fullName>
    </submittedName>
</protein>
<accession>A0ABQ0X4V0</accession>
<evidence type="ECO:0000256" key="1">
    <source>
        <dbReference type="ARBA" id="ARBA00022679"/>
    </source>
</evidence>
<dbReference type="PANTHER" id="PTHR43877">
    <property type="entry name" value="AMINOALKYLPHOSPHONATE N-ACETYLTRANSFERASE-RELATED-RELATED"/>
    <property type="match status" value="1"/>
</dbReference>
<proteinExistence type="predicted"/>
<dbReference type="InterPro" id="IPR006464">
    <property type="entry name" value="AcTrfase_RimI/Ard1"/>
</dbReference>
<feature type="compositionally biased region" description="Low complexity" evidence="3">
    <location>
        <begin position="152"/>
        <end position="166"/>
    </location>
</feature>
<dbReference type="Pfam" id="PF00583">
    <property type="entry name" value="Acetyltransf_1"/>
    <property type="match status" value="1"/>
</dbReference>
<dbReference type="InterPro" id="IPR000182">
    <property type="entry name" value="GNAT_dom"/>
</dbReference>
<dbReference type="EMBL" id="BJZR01000052">
    <property type="protein sequence ID" value="GEO92621.1"/>
    <property type="molecule type" value="Genomic_DNA"/>
</dbReference>
<dbReference type="SUPFAM" id="SSF55729">
    <property type="entry name" value="Acyl-CoA N-acyltransferases (Nat)"/>
    <property type="match status" value="1"/>
</dbReference>
<dbReference type="NCBIfam" id="TIGR01575">
    <property type="entry name" value="rimI"/>
    <property type="match status" value="1"/>
</dbReference>
<evidence type="ECO:0000313" key="5">
    <source>
        <dbReference type="EMBL" id="GEO92621.1"/>
    </source>
</evidence>
<keyword evidence="6" id="KW-1185">Reference proteome</keyword>
<dbReference type="PROSITE" id="PS51186">
    <property type="entry name" value="GNAT"/>
    <property type="match status" value="1"/>
</dbReference>
<dbReference type="InterPro" id="IPR050832">
    <property type="entry name" value="Bact_Acetyltransf"/>
</dbReference>
<name>A0ABQ0X4V0_9MICC</name>
<dbReference type="Gene3D" id="3.40.630.30">
    <property type="match status" value="1"/>
</dbReference>
<evidence type="ECO:0000259" key="4">
    <source>
        <dbReference type="PROSITE" id="PS51186"/>
    </source>
</evidence>
<dbReference type="InterPro" id="IPR016181">
    <property type="entry name" value="Acyl_CoA_acyltransferase"/>
</dbReference>
<organism evidence="5 6">
    <name type="scientific">Kocuria flava</name>
    <dbReference type="NCBI Taxonomy" id="446860"/>
    <lineage>
        <taxon>Bacteria</taxon>
        <taxon>Bacillati</taxon>
        <taxon>Actinomycetota</taxon>
        <taxon>Actinomycetes</taxon>
        <taxon>Micrococcales</taxon>
        <taxon>Micrococcaceae</taxon>
        <taxon>Kocuria</taxon>
    </lineage>
</organism>
<keyword evidence="1" id="KW-0808">Transferase</keyword>
<dbReference type="Proteomes" id="UP000321155">
    <property type="component" value="Unassembled WGS sequence"/>
</dbReference>
<sequence length="172" mass="18756">MSARTGGWFLRPMTTADLAAVQALEQELFPLDAWPPEMFAAELAQPVCRYWVAEQDGAVIGYAGLMCIPPVGDVQTIAVVPEHEGRGIGTALLRTLHEHARGLGADRMMLEVRADNPRAQQLYRRHGYEQIHVRPRYYRDGGDALVMCRPLGPEGPAEPAGAAGSVPEEDAP</sequence>
<gene>
    <name evidence="5" type="ORF">KFL01_19270</name>
</gene>